<dbReference type="Pfam" id="PF08809">
    <property type="entry name" value="DUF1799"/>
    <property type="match status" value="1"/>
</dbReference>
<name>A0A2T3LAF0_9GAMM</name>
<dbReference type="Proteomes" id="UP000241803">
    <property type="component" value="Unassembled WGS sequence"/>
</dbReference>
<organism evidence="1 2">
    <name type="scientific">Photobacterium indicum</name>
    <dbReference type="NCBI Taxonomy" id="81447"/>
    <lineage>
        <taxon>Bacteria</taxon>
        <taxon>Pseudomonadati</taxon>
        <taxon>Pseudomonadota</taxon>
        <taxon>Gammaproteobacteria</taxon>
        <taxon>Vibrionales</taxon>
        <taxon>Vibrionaceae</taxon>
        <taxon>Photobacterium</taxon>
    </lineage>
</organism>
<accession>A0A2T3LAF0</accession>
<dbReference type="AlphaFoldDB" id="A0A2T3LAF0"/>
<evidence type="ECO:0000313" key="1">
    <source>
        <dbReference type="EMBL" id="PSV48317.1"/>
    </source>
</evidence>
<comment type="caution">
    <text evidence="1">The sequence shown here is derived from an EMBL/GenBank/DDBJ whole genome shotgun (WGS) entry which is preliminary data.</text>
</comment>
<protein>
    <recommendedName>
        <fullName evidence="3">DUF1799 domain-containing protein</fullName>
    </recommendedName>
</protein>
<proteinExistence type="predicted"/>
<dbReference type="RefSeq" id="WP_107252924.1">
    <property type="nucleotide sequence ID" value="NZ_PYOC01000002.1"/>
</dbReference>
<dbReference type="InterPro" id="IPR014915">
    <property type="entry name" value="Phage_TLS_TfmB"/>
</dbReference>
<gene>
    <name evidence="1" type="ORF">C9J47_07270</name>
</gene>
<keyword evidence="2" id="KW-1185">Reference proteome</keyword>
<dbReference type="EMBL" id="PYOC01000002">
    <property type="protein sequence ID" value="PSV48317.1"/>
    <property type="molecule type" value="Genomic_DNA"/>
</dbReference>
<evidence type="ECO:0008006" key="3">
    <source>
        <dbReference type="Google" id="ProtNLM"/>
    </source>
</evidence>
<reference evidence="1 2" key="1">
    <citation type="submission" date="2018-03" db="EMBL/GenBank/DDBJ databases">
        <title>Whole genome sequencing of Histamine producing bacteria.</title>
        <authorList>
            <person name="Butler K."/>
        </authorList>
    </citation>
    <scope>NUCLEOTIDE SEQUENCE [LARGE SCALE GENOMIC DNA]</scope>
    <source>
        <strain evidence="1 2">ATCC 19614</strain>
    </source>
</reference>
<sequence length="97" mass="11160">MVGKNIDAALKMLGMSLDDFEQDDGDKEVWPENWPAVQLFSRMSTQWRCGQNGVIGLDYNVIFSWMDIEDWGIEVKRDVFSSLQVIEKSALENINED</sequence>
<evidence type="ECO:0000313" key="2">
    <source>
        <dbReference type="Proteomes" id="UP000241803"/>
    </source>
</evidence>